<dbReference type="Pfam" id="PF00931">
    <property type="entry name" value="NB-ARC"/>
    <property type="match status" value="1"/>
</dbReference>
<dbReference type="Pfam" id="PF23559">
    <property type="entry name" value="WHD_DRP"/>
    <property type="match status" value="1"/>
</dbReference>
<dbReference type="Gene3D" id="3.80.10.10">
    <property type="entry name" value="Ribonuclease Inhibitor"/>
    <property type="match status" value="2"/>
</dbReference>
<evidence type="ECO:0000313" key="10">
    <source>
        <dbReference type="EMBL" id="RZB65836.1"/>
    </source>
</evidence>
<keyword evidence="2" id="KW-0677">Repeat</keyword>
<dbReference type="EMBL" id="QZWG01000015">
    <property type="protein sequence ID" value="RZB65836.1"/>
    <property type="molecule type" value="Genomic_DNA"/>
</dbReference>
<dbReference type="GO" id="GO:0043531">
    <property type="term" value="F:ADP binding"/>
    <property type="evidence" value="ECO:0007669"/>
    <property type="project" value="InterPro"/>
</dbReference>
<feature type="domain" description="R13L1/DRL21-like LRR repeat region" evidence="9">
    <location>
        <begin position="702"/>
        <end position="825"/>
    </location>
</feature>
<keyword evidence="3" id="KW-0547">Nucleotide-binding</keyword>
<evidence type="ECO:0000259" key="6">
    <source>
        <dbReference type="Pfam" id="PF00931"/>
    </source>
</evidence>
<dbReference type="InterPro" id="IPR032675">
    <property type="entry name" value="LRR_dom_sf"/>
</dbReference>
<dbReference type="PANTHER" id="PTHR36766">
    <property type="entry name" value="PLANT BROAD-SPECTRUM MILDEW RESISTANCE PROTEIN RPW8"/>
    <property type="match status" value="1"/>
</dbReference>
<evidence type="ECO:0000256" key="2">
    <source>
        <dbReference type="ARBA" id="ARBA00022737"/>
    </source>
</evidence>
<keyword evidence="5" id="KW-0067">ATP-binding</keyword>
<keyword evidence="1" id="KW-0433">Leucine-rich repeat</keyword>
<evidence type="ECO:0000259" key="7">
    <source>
        <dbReference type="Pfam" id="PF18052"/>
    </source>
</evidence>
<dbReference type="InterPro" id="IPR041118">
    <property type="entry name" value="Rx_N"/>
</dbReference>
<dbReference type="SUPFAM" id="SSF52540">
    <property type="entry name" value="P-loop containing nucleoside triphosphate hydrolases"/>
    <property type="match status" value="1"/>
</dbReference>
<keyword evidence="11" id="KW-1185">Reference proteome</keyword>
<dbReference type="Gene3D" id="1.10.10.10">
    <property type="entry name" value="Winged helix-like DNA-binding domain superfamily/Winged helix DNA-binding domain"/>
    <property type="match status" value="1"/>
</dbReference>
<comment type="caution">
    <text evidence="10">The sequence shown here is derived from an EMBL/GenBank/DDBJ whole genome shotgun (WGS) entry which is preliminary data.</text>
</comment>
<evidence type="ECO:0000256" key="4">
    <source>
        <dbReference type="ARBA" id="ARBA00022821"/>
    </source>
</evidence>
<dbReference type="SUPFAM" id="SSF52058">
    <property type="entry name" value="L domain-like"/>
    <property type="match status" value="2"/>
</dbReference>
<dbReference type="InterPro" id="IPR027417">
    <property type="entry name" value="P-loop_NTPase"/>
</dbReference>
<sequence length="1252" mass="142374">MPVLETLGGALFGAVLQVLLDKLDSCHVLDYFRGRKLDEKLLYKLKATLRSIDAVVDDAEQKQYSYSRVREWLLEVKQAVLDAEDLLDEIDCKALKYKLEDDSQTTTSKVRNLLNVFSLSSIDKEIESRMKQLLDLLELLASQKSDLGLKNACDVGIGSGLGSNVLKILPQTSLVAEDVIYGRDDEKEMILNWLTSDIDSRSQLSIFSVVGMGGLGKSTLAQHVYNDPQIEAKFAIKAWVYVSDDFDVLKVIKAIIGAINKSKGDSGDLEILHKYLKDELTGKKFFLVLDDVWNEDRDQWKALKTPLKYGAQGSKILVTTRSNNVASTMQSNKVCQLKTLQEDHSWQVFAKNAFQDDSLQLNVELKEIGTKIVEKCKGLPLALETVGCLLRTKRSSVSEWEGVMISKIWDLRIEDSKILPALLLSYYHLPSHLKRCFAYCALFPKDHEFDKESLILLWMAENFLQCSQQNKSPKEVGEQYFYDLLSRSFFQQSNRDNKTCFVMHDFLNDLAKYVSGDICFRWGVDEEENIPKTTRHFSFVITDFQYFDGFDSLYYAQRLRTFMPISRTTSFIDKWDCKILTHEFFSMFKFLRVLSFSGCRDLEGVPDSIGNLIHLGSLDLSHTRIKTLPDSTCSLCNLQILKLNCCFFLEELPITLHKLTNLHRLELMGTHVTKVPMHLGKLKNLQVLMSPFIVGQSNELGIQQLGELNLHGDLSIQNLQNIVNPLDALAADLKNKTHLVGLDLEWDLNQIIDDSSKEREILENLQPSRHLEQLSISNYGGNEFPRWLSDKLLNVVSLNLKDCKYCGHLPPLGLLPCLKDLRISGLDWVVCIKAAFCGSSDSSFSSLETLEFSDMKEWEEWELMTGAFPRLQRLSIQHCPKLKGHLPKQLCHLKELLVQDCKQLVTFAPKAIEICELDLEDCGKLHIDYHPTTLKRLQIRGYNMEASLLERIEHIIADTSLESLRISYCPNMNIPMNHCYDFLVRLEIYGGFDSLMTLPLDFIPKLCELVVSRCRNLRMISQMHPHKHLKSLSIHKCPQFESFPNEGLSAPRLDWFAIEGLNNLKSLPERMSILLPSLTSLCIRDCPRVEFSDGCLPSSLKHLDLLYCPKLVVSLKGALGANPSLERLHILKVDKESFPDIDLLPLSLTYLRILLSPDLRKLDYKGLCQLSSLEKLILYDCPSLQCLPEEGLPKSISTFKIQNCPLLKQRCKESEGNLENSEGSEVRNFWHPFGAGHCVVGSWGGFIHSLIG</sequence>
<accession>A0A445GX46</accession>
<gene>
    <name evidence="10" type="ORF">D0Y65_041762</name>
</gene>
<dbReference type="InterPro" id="IPR002182">
    <property type="entry name" value="NB-ARC"/>
</dbReference>
<keyword evidence="4" id="KW-0611">Plant defense</keyword>
<organism evidence="10 11">
    <name type="scientific">Glycine soja</name>
    <name type="common">Wild soybean</name>
    <dbReference type="NCBI Taxonomy" id="3848"/>
    <lineage>
        <taxon>Eukaryota</taxon>
        <taxon>Viridiplantae</taxon>
        <taxon>Streptophyta</taxon>
        <taxon>Embryophyta</taxon>
        <taxon>Tracheophyta</taxon>
        <taxon>Spermatophyta</taxon>
        <taxon>Magnoliopsida</taxon>
        <taxon>eudicotyledons</taxon>
        <taxon>Gunneridae</taxon>
        <taxon>Pentapetalae</taxon>
        <taxon>rosids</taxon>
        <taxon>fabids</taxon>
        <taxon>Fabales</taxon>
        <taxon>Fabaceae</taxon>
        <taxon>Papilionoideae</taxon>
        <taxon>50 kb inversion clade</taxon>
        <taxon>NPAAA clade</taxon>
        <taxon>indigoferoid/millettioid clade</taxon>
        <taxon>Phaseoleae</taxon>
        <taxon>Glycine</taxon>
        <taxon>Glycine subgen. Soja</taxon>
    </lineage>
</organism>
<dbReference type="AlphaFoldDB" id="A0A445GX46"/>
<proteinExistence type="predicted"/>
<dbReference type="Pfam" id="PF25019">
    <property type="entry name" value="LRR_R13L1-DRL21"/>
    <property type="match status" value="1"/>
</dbReference>
<dbReference type="Gene3D" id="1.10.8.430">
    <property type="entry name" value="Helical domain of apoptotic protease-activating factors"/>
    <property type="match status" value="1"/>
</dbReference>
<dbReference type="Gene3D" id="1.20.5.4130">
    <property type="match status" value="1"/>
</dbReference>
<evidence type="ECO:0000256" key="3">
    <source>
        <dbReference type="ARBA" id="ARBA00022741"/>
    </source>
</evidence>
<feature type="domain" description="Disease resistance N-terminal" evidence="7">
    <location>
        <begin position="15"/>
        <end position="103"/>
    </location>
</feature>
<dbReference type="GO" id="GO:0006952">
    <property type="term" value="P:defense response"/>
    <property type="evidence" value="ECO:0007669"/>
    <property type="project" value="UniProtKB-KW"/>
</dbReference>
<evidence type="ECO:0000256" key="5">
    <source>
        <dbReference type="ARBA" id="ARBA00022840"/>
    </source>
</evidence>
<dbReference type="PRINTS" id="PR00364">
    <property type="entry name" value="DISEASERSIST"/>
</dbReference>
<dbReference type="InterPro" id="IPR036388">
    <property type="entry name" value="WH-like_DNA-bd_sf"/>
</dbReference>
<dbReference type="InterPro" id="IPR042197">
    <property type="entry name" value="Apaf_helical"/>
</dbReference>
<dbReference type="GO" id="GO:0005524">
    <property type="term" value="F:ATP binding"/>
    <property type="evidence" value="ECO:0007669"/>
    <property type="project" value="UniProtKB-KW"/>
</dbReference>
<protein>
    <submittedName>
        <fullName evidence="10">Putative disease resistance RPP13-like protein 1</fullName>
    </submittedName>
</protein>
<dbReference type="PANTHER" id="PTHR36766:SF40">
    <property type="entry name" value="DISEASE RESISTANCE PROTEIN RGA3"/>
    <property type="match status" value="1"/>
</dbReference>
<dbReference type="InterPro" id="IPR056789">
    <property type="entry name" value="LRR_R13L1-DRL21"/>
</dbReference>
<evidence type="ECO:0000259" key="9">
    <source>
        <dbReference type="Pfam" id="PF25019"/>
    </source>
</evidence>
<evidence type="ECO:0000313" key="11">
    <source>
        <dbReference type="Proteomes" id="UP000289340"/>
    </source>
</evidence>
<evidence type="ECO:0000256" key="1">
    <source>
        <dbReference type="ARBA" id="ARBA00022614"/>
    </source>
</evidence>
<dbReference type="FunFam" id="1.10.10.10:FF:000322">
    <property type="entry name" value="Probable disease resistance protein At1g63360"/>
    <property type="match status" value="1"/>
</dbReference>
<dbReference type="InterPro" id="IPR058922">
    <property type="entry name" value="WHD_DRP"/>
</dbReference>
<evidence type="ECO:0000259" key="8">
    <source>
        <dbReference type="Pfam" id="PF23559"/>
    </source>
</evidence>
<reference evidence="10 11" key="1">
    <citation type="submission" date="2018-09" db="EMBL/GenBank/DDBJ databases">
        <title>A high-quality reference genome of wild soybean provides a powerful tool to mine soybean genomes.</title>
        <authorList>
            <person name="Xie M."/>
            <person name="Chung C.Y.L."/>
            <person name="Li M.-W."/>
            <person name="Wong F.-L."/>
            <person name="Chan T.-F."/>
            <person name="Lam H.-M."/>
        </authorList>
    </citation>
    <scope>NUCLEOTIDE SEQUENCE [LARGE SCALE GENOMIC DNA]</scope>
    <source>
        <strain evidence="11">cv. W05</strain>
        <tissue evidence="10">Hypocotyl of etiolated seedlings</tissue>
    </source>
</reference>
<dbReference type="GO" id="GO:0051707">
    <property type="term" value="P:response to other organism"/>
    <property type="evidence" value="ECO:0007669"/>
    <property type="project" value="UniProtKB-ARBA"/>
</dbReference>
<dbReference type="Proteomes" id="UP000289340">
    <property type="component" value="Chromosome 15"/>
</dbReference>
<dbReference type="FunFam" id="3.40.50.300:FF:001091">
    <property type="entry name" value="Probable disease resistance protein At1g61300"/>
    <property type="match status" value="1"/>
</dbReference>
<feature type="domain" description="Disease resistance protein winged helix" evidence="8">
    <location>
        <begin position="442"/>
        <end position="511"/>
    </location>
</feature>
<dbReference type="Gene3D" id="3.40.50.300">
    <property type="entry name" value="P-loop containing nucleotide triphosphate hydrolases"/>
    <property type="match status" value="1"/>
</dbReference>
<name>A0A445GX46_GLYSO</name>
<feature type="domain" description="NB-ARC" evidence="6">
    <location>
        <begin position="184"/>
        <end position="357"/>
    </location>
</feature>
<dbReference type="Pfam" id="PF18052">
    <property type="entry name" value="Rx_N"/>
    <property type="match status" value="1"/>
</dbReference>